<dbReference type="Gene3D" id="2.40.10.10">
    <property type="entry name" value="Trypsin-like serine proteases"/>
    <property type="match status" value="2"/>
</dbReference>
<organism evidence="6 7">
    <name type="scientific">Brachybacterium equifaecis</name>
    <dbReference type="NCBI Taxonomy" id="2910770"/>
    <lineage>
        <taxon>Bacteria</taxon>
        <taxon>Bacillati</taxon>
        <taxon>Actinomycetota</taxon>
        <taxon>Actinomycetes</taxon>
        <taxon>Micrococcales</taxon>
        <taxon>Dermabacteraceae</taxon>
        <taxon>Brachybacterium</taxon>
    </lineage>
</organism>
<gene>
    <name evidence="6" type="ORF">Bequi_05485</name>
</gene>
<dbReference type="PROSITE" id="PS50106">
    <property type="entry name" value="PDZ"/>
    <property type="match status" value="1"/>
</dbReference>
<dbReference type="Pfam" id="PF13365">
    <property type="entry name" value="Trypsin_2"/>
    <property type="match status" value="1"/>
</dbReference>
<dbReference type="Proteomes" id="UP001203761">
    <property type="component" value="Unassembled WGS sequence"/>
</dbReference>
<dbReference type="SUPFAM" id="SSF50156">
    <property type="entry name" value="PDZ domain-like"/>
    <property type="match status" value="1"/>
</dbReference>
<protein>
    <submittedName>
        <fullName evidence="6">Trypsin-like peptidase domain-containing protein</fullName>
    </submittedName>
</protein>
<dbReference type="RefSeq" id="WP_249736956.1">
    <property type="nucleotide sequence ID" value="NZ_JAKNCJ010000002.1"/>
</dbReference>
<feature type="region of interest" description="Disordered" evidence="4">
    <location>
        <begin position="1"/>
        <end position="57"/>
    </location>
</feature>
<evidence type="ECO:0000313" key="6">
    <source>
        <dbReference type="EMBL" id="MCL6422842.1"/>
    </source>
</evidence>
<dbReference type="PANTHER" id="PTHR43343">
    <property type="entry name" value="PEPTIDASE S12"/>
    <property type="match status" value="1"/>
</dbReference>
<feature type="region of interest" description="Disordered" evidence="4">
    <location>
        <begin position="90"/>
        <end position="114"/>
    </location>
</feature>
<evidence type="ECO:0000256" key="3">
    <source>
        <dbReference type="ARBA" id="ARBA00022801"/>
    </source>
</evidence>
<dbReference type="Gene3D" id="2.30.42.10">
    <property type="match status" value="1"/>
</dbReference>
<proteinExistence type="inferred from homology"/>
<dbReference type="InterPro" id="IPR051201">
    <property type="entry name" value="Chloro_Bact_Ser_Proteases"/>
</dbReference>
<dbReference type="SMART" id="SM00228">
    <property type="entry name" value="PDZ"/>
    <property type="match status" value="1"/>
</dbReference>
<dbReference type="InterPro" id="IPR001478">
    <property type="entry name" value="PDZ"/>
</dbReference>
<keyword evidence="3" id="KW-0378">Hydrolase</keyword>
<keyword evidence="2" id="KW-0645">Protease</keyword>
<name>A0ABT0QYW2_9MICO</name>
<sequence length="430" mass="42613">MTPMNQHDDEAAARPAHEDPQWWGAPHQATAHQSPAAEAPSPIGLGPAPVAPRESRGPGWAGVSALVLGGMLLSSGLTLGGVVAYDQLTGPGPQAPSSTASPGADEVDAATSASPAALDAASSGWEQVAAEISPSTVAIQVTTAGRTGEGTGVIYREDGTIITNNHVVAGAQSVTVSLADGRMYEADVVGTDPTTDLAVVRLQSPPADLVAATLGDSDEVTVGQSVMAVGTPLGLENTVTTGIISAVHRPVATQGEESDGSDAAYTSALQTDAAINPGNSGGPLVDASGAVIGINSSIASFASSTTQQAGSIGLGFAIPSNTVRLIVDQLVEKGEADHALLGVDAQNGTAQANAATFQGAEIREVTAGSAAEAAGLQAGDLITDLDGVPISGASALTGVVRSLGIGSTHTLTVVREGQTLSLQVTFAQSS</sequence>
<evidence type="ECO:0000256" key="2">
    <source>
        <dbReference type="ARBA" id="ARBA00022670"/>
    </source>
</evidence>
<accession>A0ABT0QYW2</accession>
<dbReference type="PRINTS" id="PR00834">
    <property type="entry name" value="PROTEASES2C"/>
</dbReference>
<feature type="domain" description="PDZ" evidence="5">
    <location>
        <begin position="328"/>
        <end position="417"/>
    </location>
</feature>
<evidence type="ECO:0000259" key="5">
    <source>
        <dbReference type="PROSITE" id="PS50106"/>
    </source>
</evidence>
<dbReference type="InterPro" id="IPR043504">
    <property type="entry name" value="Peptidase_S1_PA_chymotrypsin"/>
</dbReference>
<evidence type="ECO:0000256" key="4">
    <source>
        <dbReference type="SAM" id="MobiDB-lite"/>
    </source>
</evidence>
<dbReference type="Pfam" id="PF13180">
    <property type="entry name" value="PDZ_2"/>
    <property type="match status" value="1"/>
</dbReference>
<dbReference type="SUPFAM" id="SSF50494">
    <property type="entry name" value="Trypsin-like serine proteases"/>
    <property type="match status" value="1"/>
</dbReference>
<evidence type="ECO:0000313" key="7">
    <source>
        <dbReference type="Proteomes" id="UP001203761"/>
    </source>
</evidence>
<comment type="caution">
    <text evidence="6">The sequence shown here is derived from an EMBL/GenBank/DDBJ whole genome shotgun (WGS) entry which is preliminary data.</text>
</comment>
<reference evidence="6" key="1">
    <citation type="submission" date="2022-02" db="EMBL/GenBank/DDBJ databases">
        <authorList>
            <person name="Lee M."/>
            <person name="Kim S.-J."/>
            <person name="Jung M.-Y."/>
        </authorList>
    </citation>
    <scope>NUCLEOTIDE SEQUENCE</scope>
    <source>
        <strain evidence="6">JHP9</strain>
    </source>
</reference>
<dbReference type="EMBL" id="JAKNCJ010000002">
    <property type="protein sequence ID" value="MCL6422842.1"/>
    <property type="molecule type" value="Genomic_DNA"/>
</dbReference>
<dbReference type="InterPro" id="IPR009003">
    <property type="entry name" value="Peptidase_S1_PA"/>
</dbReference>
<dbReference type="InterPro" id="IPR001940">
    <property type="entry name" value="Peptidase_S1C"/>
</dbReference>
<keyword evidence="7" id="KW-1185">Reference proteome</keyword>
<dbReference type="InterPro" id="IPR036034">
    <property type="entry name" value="PDZ_sf"/>
</dbReference>
<feature type="compositionally biased region" description="Basic and acidic residues" evidence="4">
    <location>
        <begin position="1"/>
        <end position="20"/>
    </location>
</feature>
<dbReference type="PANTHER" id="PTHR43343:SF3">
    <property type="entry name" value="PROTEASE DO-LIKE 8, CHLOROPLASTIC"/>
    <property type="match status" value="1"/>
</dbReference>
<evidence type="ECO:0000256" key="1">
    <source>
        <dbReference type="ARBA" id="ARBA00010541"/>
    </source>
</evidence>
<dbReference type="CDD" id="cd06779">
    <property type="entry name" value="cpPDZ_Deg_HtrA-like"/>
    <property type="match status" value="1"/>
</dbReference>
<comment type="similarity">
    <text evidence="1">Belongs to the peptidase S1C family.</text>
</comment>